<feature type="region of interest" description="Disordered" evidence="2">
    <location>
        <begin position="465"/>
        <end position="487"/>
    </location>
</feature>
<proteinExistence type="predicted"/>
<evidence type="ECO:0000256" key="1">
    <source>
        <dbReference type="PROSITE-ProRule" id="PRU00266"/>
    </source>
</evidence>
<dbReference type="Proteomes" id="UP000030744">
    <property type="component" value="Unassembled WGS sequence"/>
</dbReference>
<accession>U6K6E6</accession>
<organism evidence="4 5">
    <name type="scientific">Eimeria mitis</name>
    <dbReference type="NCBI Taxonomy" id="44415"/>
    <lineage>
        <taxon>Eukaryota</taxon>
        <taxon>Sar</taxon>
        <taxon>Alveolata</taxon>
        <taxon>Apicomplexa</taxon>
        <taxon>Conoidasida</taxon>
        <taxon>Coccidia</taxon>
        <taxon>Eucoccidiorida</taxon>
        <taxon>Eimeriorina</taxon>
        <taxon>Eimeriidae</taxon>
        <taxon>Eimeria</taxon>
    </lineage>
</organism>
<feature type="compositionally biased region" description="Low complexity" evidence="2">
    <location>
        <begin position="465"/>
        <end position="475"/>
    </location>
</feature>
<sequence>MAKPVARWRRSGPRDSVGPEGSPPPGSSTPSEHQAPNLPRTFSSFRMQGMVPASSESGTFPARDDGLQRAPSGGAPSGFSSQSPSSVGGPGETPRFSLGGSDGARGNFGPPVSQGSTGSDPQSATTLLFGNRGVEAFNKLTLDDEYILCRSAALKESRNLLPWMQGREFRASGIGRSKKDAKKEAVKVLLVQLGPVTPQEYEQVTRVIFNTLRGKLNAKQRAIPVSRMKHSFEWNFLLDGETTVVESTGSGSFPVEAEINAMQDMYIKVQELKDKGLIRRAALNAEASRNRKQQPQEHRSQITRPSQLSKHTAGEINMLHNTVTSQNQIKATETITEVPEGHRCALEWKWKSIEGRMHSHVIVAIGSTKAGARAQAAMQMMQAAGFIEHVEDKDRQAALMVVNQVESKKDPSVYVESACRLIAETRGAVWRLFLPVVWRAAMAEGNRSLVNSLIDQLKLQAAPRPAAAEQARGEAQSSPESQETVKASYDAPKVMPPDLWEQLLDECTVLTNCEFGQSVLHELGGLSLDSSWFPSTLAMRYFHNYRHVLLHKRSRAYRAQRLSSHVATNPGHPPCPFMLKCPKYWLFSHGSASCAPLHEEERMFLRSVQFREDDIVLLRPSDSHAFTEEESWQRCFVGVVTSVKGDFSESMNVNVRVATAEVKKYPEVFSETFICICL</sequence>
<evidence type="ECO:0000259" key="3">
    <source>
        <dbReference type="PROSITE" id="PS50137"/>
    </source>
</evidence>
<feature type="compositionally biased region" description="Basic residues" evidence="2">
    <location>
        <begin position="1"/>
        <end position="11"/>
    </location>
</feature>
<keyword evidence="5" id="KW-1185">Reference proteome</keyword>
<feature type="compositionally biased region" description="Low complexity" evidence="2">
    <location>
        <begin position="71"/>
        <end position="87"/>
    </location>
</feature>
<dbReference type="AlphaFoldDB" id="U6K6E6"/>
<dbReference type="GO" id="GO:0003723">
    <property type="term" value="F:RNA binding"/>
    <property type="evidence" value="ECO:0007669"/>
    <property type="project" value="UniProtKB-UniRule"/>
</dbReference>
<feature type="compositionally biased region" description="Polar residues" evidence="2">
    <location>
        <begin position="476"/>
        <end position="485"/>
    </location>
</feature>
<dbReference type="PROSITE" id="PS50137">
    <property type="entry name" value="DS_RBD"/>
    <property type="match status" value="1"/>
</dbReference>
<dbReference type="VEuPathDB" id="ToxoDB:EMH_0010270"/>
<dbReference type="SUPFAM" id="SSF54768">
    <property type="entry name" value="dsRNA-binding domain-like"/>
    <property type="match status" value="1"/>
</dbReference>
<evidence type="ECO:0000313" key="5">
    <source>
        <dbReference type="Proteomes" id="UP000030744"/>
    </source>
</evidence>
<dbReference type="OrthoDB" id="6513042at2759"/>
<dbReference type="RefSeq" id="XP_013354342.1">
    <property type="nucleotide sequence ID" value="XM_013498888.1"/>
</dbReference>
<evidence type="ECO:0000313" key="4">
    <source>
        <dbReference type="EMBL" id="CDJ31777.1"/>
    </source>
</evidence>
<dbReference type="GeneID" id="25375998"/>
<dbReference type="InterPro" id="IPR014720">
    <property type="entry name" value="dsRBD_dom"/>
</dbReference>
<reference evidence="4" key="2">
    <citation type="submission" date="2013-10" db="EMBL/GenBank/DDBJ databases">
        <authorList>
            <person name="Aslett M."/>
        </authorList>
    </citation>
    <scope>NUCLEOTIDE SEQUENCE [LARGE SCALE GENOMIC DNA]</scope>
    <source>
        <strain evidence="4">Houghton</strain>
    </source>
</reference>
<keyword evidence="1" id="KW-0694">RNA-binding</keyword>
<protein>
    <recommendedName>
        <fullName evidence="3">DRBM domain-containing protein</fullName>
    </recommendedName>
</protein>
<feature type="compositionally biased region" description="Polar residues" evidence="2">
    <location>
        <begin position="113"/>
        <end position="126"/>
    </location>
</feature>
<dbReference type="EMBL" id="HG683560">
    <property type="protein sequence ID" value="CDJ31777.1"/>
    <property type="molecule type" value="Genomic_DNA"/>
</dbReference>
<name>U6K6E6_9EIME</name>
<evidence type="ECO:0000256" key="2">
    <source>
        <dbReference type="SAM" id="MobiDB-lite"/>
    </source>
</evidence>
<feature type="domain" description="DRBM" evidence="3">
    <location>
        <begin position="164"/>
        <end position="195"/>
    </location>
</feature>
<reference evidence="4" key="1">
    <citation type="submission" date="2013-10" db="EMBL/GenBank/DDBJ databases">
        <title>Genomic analysis of the causative agents of coccidiosis in chickens.</title>
        <authorList>
            <person name="Reid A.J."/>
            <person name="Blake D."/>
            <person name="Billington K."/>
            <person name="Browne H."/>
            <person name="Dunn M."/>
            <person name="Hung S."/>
            <person name="Kawahara F."/>
            <person name="Miranda-Saavedra D."/>
            <person name="Mourier T."/>
            <person name="Nagra H."/>
            <person name="Otto T.D."/>
            <person name="Rawlings N."/>
            <person name="Sanchez A."/>
            <person name="Sanders M."/>
            <person name="Subramaniam C."/>
            <person name="Tay Y."/>
            <person name="Dear P."/>
            <person name="Doerig C."/>
            <person name="Gruber A."/>
            <person name="Parkinson J."/>
            <person name="Shirley M."/>
            <person name="Wan K.L."/>
            <person name="Berriman M."/>
            <person name="Tomley F."/>
            <person name="Pain A."/>
        </authorList>
    </citation>
    <scope>NUCLEOTIDE SEQUENCE [LARGE SCALE GENOMIC DNA]</scope>
    <source>
        <strain evidence="4">Houghton</strain>
    </source>
</reference>
<feature type="region of interest" description="Disordered" evidence="2">
    <location>
        <begin position="1"/>
        <end position="126"/>
    </location>
</feature>
<gene>
    <name evidence="4" type="ORF">EMH_0010270</name>
</gene>
<feature type="region of interest" description="Disordered" evidence="2">
    <location>
        <begin position="286"/>
        <end position="308"/>
    </location>
</feature>